<keyword evidence="8" id="KW-1133">Transmembrane helix</keyword>
<reference evidence="10 11" key="1">
    <citation type="journal article" date="2008" name="Nature">
        <title>The genome of the choanoflagellate Monosiga brevicollis and the origin of metazoans.</title>
        <authorList>
            <consortium name="JGI Sequencing"/>
            <person name="King N."/>
            <person name="Westbrook M.J."/>
            <person name="Young S.L."/>
            <person name="Kuo A."/>
            <person name="Abedin M."/>
            <person name="Chapman J."/>
            <person name="Fairclough S."/>
            <person name="Hellsten U."/>
            <person name="Isogai Y."/>
            <person name="Letunic I."/>
            <person name="Marr M."/>
            <person name="Pincus D."/>
            <person name="Putnam N."/>
            <person name="Rokas A."/>
            <person name="Wright K.J."/>
            <person name="Zuzow R."/>
            <person name="Dirks W."/>
            <person name="Good M."/>
            <person name="Goodstein D."/>
            <person name="Lemons D."/>
            <person name="Li W."/>
            <person name="Lyons J.B."/>
            <person name="Morris A."/>
            <person name="Nichols S."/>
            <person name="Richter D.J."/>
            <person name="Salamov A."/>
            <person name="Bork P."/>
            <person name="Lim W.A."/>
            <person name="Manning G."/>
            <person name="Miller W.T."/>
            <person name="McGinnis W."/>
            <person name="Shapiro H."/>
            <person name="Tjian R."/>
            <person name="Grigoriev I.V."/>
            <person name="Rokhsar D."/>
        </authorList>
    </citation>
    <scope>NUCLEOTIDE SEQUENCE [LARGE SCALE GENOMIC DNA]</scope>
    <source>
        <strain evidence="11">MX1 / ATCC 50154</strain>
    </source>
</reference>
<dbReference type="RefSeq" id="XP_001747945.1">
    <property type="nucleotide sequence ID" value="XM_001747893.1"/>
</dbReference>
<dbReference type="InterPro" id="IPR036390">
    <property type="entry name" value="WH_DNA-bd_sf"/>
</dbReference>
<evidence type="ECO:0000256" key="8">
    <source>
        <dbReference type="SAM" id="Phobius"/>
    </source>
</evidence>
<protein>
    <recommendedName>
        <fullName evidence="4">COP9 signalosome complex subunit 3</fullName>
    </recommendedName>
</protein>
<dbReference type="Proteomes" id="UP000001357">
    <property type="component" value="Unassembled WGS sequence"/>
</dbReference>
<dbReference type="SUPFAM" id="SSF46785">
    <property type="entry name" value="Winged helix' DNA-binding domain"/>
    <property type="match status" value="1"/>
</dbReference>
<dbReference type="InterPro" id="IPR050756">
    <property type="entry name" value="CSN3"/>
</dbReference>
<feature type="transmembrane region" description="Helical" evidence="8">
    <location>
        <begin position="73"/>
        <end position="92"/>
    </location>
</feature>
<keyword evidence="11" id="KW-1185">Reference proteome</keyword>
<keyword evidence="6" id="KW-0736">Signalosome</keyword>
<gene>
    <name evidence="10" type="ORF">MONBRDRAFT_10101</name>
</gene>
<evidence type="ECO:0000256" key="6">
    <source>
        <dbReference type="ARBA" id="ARBA00022790"/>
    </source>
</evidence>
<evidence type="ECO:0000256" key="2">
    <source>
        <dbReference type="ARBA" id="ARBA00004496"/>
    </source>
</evidence>
<dbReference type="FunCoup" id="A9V581">
    <property type="interactions" value="1791"/>
</dbReference>
<evidence type="ECO:0000256" key="3">
    <source>
        <dbReference type="ARBA" id="ARBA00007084"/>
    </source>
</evidence>
<keyword evidence="8" id="KW-0472">Membrane</keyword>
<dbReference type="AlphaFoldDB" id="A9V581"/>
<comment type="subcellular location">
    <subcellularLocation>
        <location evidence="2">Cytoplasm</location>
    </subcellularLocation>
    <subcellularLocation>
        <location evidence="1">Nucleus</location>
    </subcellularLocation>
</comment>
<name>A9V581_MONBE</name>
<dbReference type="Gene3D" id="1.10.10.10">
    <property type="entry name" value="Winged helix-like DNA-binding domain superfamily/Winged helix DNA-binding domain"/>
    <property type="match status" value="1"/>
</dbReference>
<evidence type="ECO:0000256" key="4">
    <source>
        <dbReference type="ARBA" id="ARBA00014878"/>
    </source>
</evidence>
<dbReference type="KEGG" id="mbr:MONBRDRAFT_10101"/>
<sequence length="345" mass="37923">MTMIQVLDRAAQAASDDAETWRELQTDLSSLVADLAGVTLEHANRQFAPEQHALALLHVLLAWRMANPNNCTFVVLRAMFEGLYAAVMILIAHKQFERAFRLTFQTTTLPAEAPSAIAVAAWKKHILLSALLNRKAMSLSEQSSLSGIVSRNISRLCVPYEDFAKALGKSTSPADVAALVTRHTETFTRDGNLGLVKQCVAAGDRHRVHKLTKVYVKLSFEDVKVKAGLASEAQAEAILADMIAKGTIRARIDQPNRTVAFADVTVSAHEEQAAAETIQHLVQRVQGLLQLLDTKDRAVQLSKPYIEAVSQRQAQLLSQFKAFCSSERFEIDRSIEPVGPSNVAR</sequence>
<dbReference type="GO" id="GO:0005737">
    <property type="term" value="C:cytoplasm"/>
    <property type="evidence" value="ECO:0007669"/>
    <property type="project" value="UniProtKB-SubCell"/>
</dbReference>
<dbReference type="InterPro" id="IPR000717">
    <property type="entry name" value="PCI_dom"/>
</dbReference>
<dbReference type="Pfam" id="PF22788">
    <property type="entry name" value="COP9_hel_rpt"/>
    <property type="match status" value="1"/>
</dbReference>
<comment type="similarity">
    <text evidence="3">Belongs to the CSN3 family.</text>
</comment>
<evidence type="ECO:0000313" key="10">
    <source>
        <dbReference type="EMBL" id="EDQ87332.1"/>
    </source>
</evidence>
<dbReference type="EMBL" id="CH991560">
    <property type="protein sequence ID" value="EDQ87332.1"/>
    <property type="molecule type" value="Genomic_DNA"/>
</dbReference>
<evidence type="ECO:0000256" key="7">
    <source>
        <dbReference type="ARBA" id="ARBA00023242"/>
    </source>
</evidence>
<dbReference type="GO" id="GO:0006511">
    <property type="term" value="P:ubiquitin-dependent protein catabolic process"/>
    <property type="evidence" value="ECO:0000318"/>
    <property type="project" value="GO_Central"/>
</dbReference>
<dbReference type="PANTHER" id="PTHR10758:SF1">
    <property type="entry name" value="COP9 SIGNALOSOME COMPLEX SUBUNIT 3"/>
    <property type="match status" value="1"/>
</dbReference>
<dbReference type="InterPro" id="IPR055089">
    <property type="entry name" value="COP9_N"/>
</dbReference>
<dbReference type="SMART" id="SM00088">
    <property type="entry name" value="PINT"/>
    <property type="match status" value="1"/>
</dbReference>
<dbReference type="PANTHER" id="PTHR10758">
    <property type="entry name" value="26S PROTEASOME NON-ATPASE REGULATORY SUBUNIT 3/COP9 SIGNALOSOME COMPLEX SUBUNIT 3"/>
    <property type="match status" value="1"/>
</dbReference>
<dbReference type="eggNOG" id="KOG2582">
    <property type="taxonomic scope" value="Eukaryota"/>
</dbReference>
<evidence type="ECO:0000256" key="5">
    <source>
        <dbReference type="ARBA" id="ARBA00022490"/>
    </source>
</evidence>
<evidence type="ECO:0000259" key="9">
    <source>
        <dbReference type="PROSITE" id="PS50250"/>
    </source>
</evidence>
<accession>A9V581</accession>
<dbReference type="Pfam" id="PF01399">
    <property type="entry name" value="PCI"/>
    <property type="match status" value="1"/>
</dbReference>
<evidence type="ECO:0000256" key="1">
    <source>
        <dbReference type="ARBA" id="ARBA00004123"/>
    </source>
</evidence>
<dbReference type="STRING" id="81824.A9V581"/>
<dbReference type="PROSITE" id="PS50250">
    <property type="entry name" value="PCI"/>
    <property type="match status" value="1"/>
</dbReference>
<dbReference type="InterPro" id="IPR036388">
    <property type="entry name" value="WH-like_DNA-bd_sf"/>
</dbReference>
<keyword evidence="8" id="KW-0812">Transmembrane</keyword>
<organism evidence="10 11">
    <name type="scientific">Monosiga brevicollis</name>
    <name type="common">Choanoflagellate</name>
    <dbReference type="NCBI Taxonomy" id="81824"/>
    <lineage>
        <taxon>Eukaryota</taxon>
        <taxon>Choanoflagellata</taxon>
        <taxon>Craspedida</taxon>
        <taxon>Salpingoecidae</taxon>
        <taxon>Monosiga</taxon>
    </lineage>
</organism>
<proteinExistence type="inferred from homology"/>
<feature type="domain" description="PCI" evidence="9">
    <location>
        <begin position="92"/>
        <end position="266"/>
    </location>
</feature>
<evidence type="ECO:0000313" key="11">
    <source>
        <dbReference type="Proteomes" id="UP000001357"/>
    </source>
</evidence>
<keyword evidence="7" id="KW-0539">Nucleus</keyword>
<dbReference type="GeneID" id="5893200"/>
<keyword evidence="5" id="KW-0963">Cytoplasm</keyword>
<dbReference type="GO" id="GO:0008180">
    <property type="term" value="C:COP9 signalosome"/>
    <property type="evidence" value="ECO:0000318"/>
    <property type="project" value="GO_Central"/>
</dbReference>
<dbReference type="InParanoid" id="A9V581"/>